<evidence type="ECO:0000313" key="1">
    <source>
        <dbReference type="EMBL" id="MFD2731294.1"/>
    </source>
</evidence>
<organism evidence="1 2">
    <name type="scientific">Pedobacter alpinus</name>
    <dbReference type="NCBI Taxonomy" id="1590643"/>
    <lineage>
        <taxon>Bacteria</taxon>
        <taxon>Pseudomonadati</taxon>
        <taxon>Bacteroidota</taxon>
        <taxon>Sphingobacteriia</taxon>
        <taxon>Sphingobacteriales</taxon>
        <taxon>Sphingobacteriaceae</taxon>
        <taxon>Pedobacter</taxon>
    </lineage>
</organism>
<reference evidence="2" key="1">
    <citation type="journal article" date="2019" name="Int. J. Syst. Evol. Microbiol.">
        <title>The Global Catalogue of Microorganisms (GCM) 10K type strain sequencing project: providing services to taxonomists for standard genome sequencing and annotation.</title>
        <authorList>
            <consortium name="The Broad Institute Genomics Platform"/>
            <consortium name="The Broad Institute Genome Sequencing Center for Infectious Disease"/>
            <person name="Wu L."/>
            <person name="Ma J."/>
        </authorList>
    </citation>
    <scope>NUCLEOTIDE SEQUENCE [LARGE SCALE GENOMIC DNA]</scope>
    <source>
        <strain evidence="2">KCTC 42456</strain>
    </source>
</reference>
<protein>
    <submittedName>
        <fullName evidence="1">Porin</fullName>
    </submittedName>
</protein>
<dbReference type="SUPFAM" id="SSF56935">
    <property type="entry name" value="Porins"/>
    <property type="match status" value="1"/>
</dbReference>
<name>A0ABW5TR20_9SPHI</name>
<dbReference type="EMBL" id="JBHULV010000020">
    <property type="protein sequence ID" value="MFD2731294.1"/>
    <property type="molecule type" value="Genomic_DNA"/>
</dbReference>
<comment type="caution">
    <text evidence="1">The sequence shown here is derived from an EMBL/GenBank/DDBJ whole genome shotgun (WGS) entry which is preliminary data.</text>
</comment>
<evidence type="ECO:0000313" key="2">
    <source>
        <dbReference type="Proteomes" id="UP001597546"/>
    </source>
</evidence>
<keyword evidence="2" id="KW-1185">Reference proteome</keyword>
<dbReference type="InterPro" id="IPR023614">
    <property type="entry name" value="Porin_dom_sf"/>
</dbReference>
<accession>A0ABW5TR20</accession>
<sequence>MFSKLIKTLFIAIISPLFLKSQTTDSVKVLPPRAVSDKWHEKIALRGYGQLRYNRLLETNPDLECEQCDKSWGEGGGLFLRRLRLVFYGQISKKVYVYIQPDFASSSSSNSLHFGQIRDAYVDVGIDDDNEFRFRLGQSKIPFGFENMQSSQNRITLDRNDAINSAFANERDLGVFFYWAPKEIRTRFADLVRQGLKGSGDYGVFGFGVFNGQTANKPELNNQQHVVARVTYPFLVGKQFIEPSLQAYTGKYQMATDQLSTGVITNPDKNYTDQRVAASLIIYPQPFGIQTEYNIGRGPRFNKETDAIEVSSLNGGYLLLNYKTEFNNHLFYPFIKGQYYDGGKKHEKDARSYVVKELELGFEWEPNKFLELVATYTLSSRRFEDYIIQNNLQTGRLLRLQAQINF</sequence>
<proteinExistence type="predicted"/>
<dbReference type="Proteomes" id="UP001597546">
    <property type="component" value="Unassembled WGS sequence"/>
</dbReference>
<dbReference type="InterPro" id="IPR010870">
    <property type="entry name" value="Porin_O/P"/>
</dbReference>
<dbReference type="Pfam" id="PF07396">
    <property type="entry name" value="Porin_O_P"/>
    <property type="match status" value="1"/>
</dbReference>
<gene>
    <name evidence="1" type="ORF">ACFSSE_06220</name>
</gene>
<dbReference type="RefSeq" id="WP_379043957.1">
    <property type="nucleotide sequence ID" value="NZ_JBHSKW010000033.1"/>
</dbReference>
<dbReference type="Gene3D" id="2.40.160.10">
    <property type="entry name" value="Porin"/>
    <property type="match status" value="1"/>
</dbReference>